<name>A0A4R6BSZ5_9STAP</name>
<dbReference type="Pfam" id="PF13305">
    <property type="entry name" value="TetR_C_33"/>
    <property type="match status" value="1"/>
</dbReference>
<dbReference type="InterPro" id="IPR036271">
    <property type="entry name" value="Tet_transcr_reg_TetR-rel_C_sf"/>
</dbReference>
<proteinExistence type="predicted"/>
<keyword evidence="1" id="KW-0805">Transcription regulation</keyword>
<dbReference type="OrthoDB" id="71867at2"/>
<dbReference type="Gene3D" id="1.10.357.10">
    <property type="entry name" value="Tetracycline Repressor, domain 2"/>
    <property type="match status" value="1"/>
</dbReference>
<dbReference type="InterPro" id="IPR009057">
    <property type="entry name" value="Homeodomain-like_sf"/>
</dbReference>
<comment type="caution">
    <text evidence="6">The sequence shown here is derived from an EMBL/GenBank/DDBJ whole genome shotgun (WGS) entry which is preliminary data.</text>
</comment>
<keyword evidence="7" id="KW-1185">Reference proteome</keyword>
<dbReference type="InterPro" id="IPR025996">
    <property type="entry name" value="MT1864/Rv1816-like_C"/>
</dbReference>
<dbReference type="Pfam" id="PF00440">
    <property type="entry name" value="TetR_N"/>
    <property type="match status" value="1"/>
</dbReference>
<feature type="domain" description="HTH tetR-type" evidence="5">
    <location>
        <begin position="4"/>
        <end position="64"/>
    </location>
</feature>
<dbReference type="RefSeq" id="WP_133444292.1">
    <property type="nucleotide sequence ID" value="NZ_SCWB01000014.1"/>
</dbReference>
<dbReference type="AlphaFoldDB" id="A0A4R6BSZ5"/>
<keyword evidence="2 4" id="KW-0238">DNA-binding</keyword>
<gene>
    <name evidence="6" type="ORF">ERX29_08685</name>
</gene>
<dbReference type="GO" id="GO:0003677">
    <property type="term" value="F:DNA binding"/>
    <property type="evidence" value="ECO:0007669"/>
    <property type="project" value="UniProtKB-UniRule"/>
</dbReference>
<evidence type="ECO:0000256" key="4">
    <source>
        <dbReference type="PROSITE-ProRule" id="PRU00335"/>
    </source>
</evidence>
<accession>A0A4R6BSZ5</accession>
<feature type="DNA-binding region" description="H-T-H motif" evidence="4">
    <location>
        <begin position="27"/>
        <end position="46"/>
    </location>
</feature>
<dbReference type="Proteomes" id="UP000294802">
    <property type="component" value="Unassembled WGS sequence"/>
</dbReference>
<evidence type="ECO:0000313" key="7">
    <source>
        <dbReference type="Proteomes" id="UP000294802"/>
    </source>
</evidence>
<evidence type="ECO:0000259" key="5">
    <source>
        <dbReference type="PROSITE" id="PS50977"/>
    </source>
</evidence>
<dbReference type="SUPFAM" id="SSF46689">
    <property type="entry name" value="Homeodomain-like"/>
    <property type="match status" value="1"/>
</dbReference>
<organism evidence="6 7">
    <name type="scientific">Macrococcus lamae</name>
    <dbReference type="NCBI Taxonomy" id="198484"/>
    <lineage>
        <taxon>Bacteria</taxon>
        <taxon>Bacillati</taxon>
        <taxon>Bacillota</taxon>
        <taxon>Bacilli</taxon>
        <taxon>Bacillales</taxon>
        <taxon>Staphylococcaceae</taxon>
        <taxon>Macrococcus</taxon>
    </lineage>
</organism>
<dbReference type="PROSITE" id="PS50977">
    <property type="entry name" value="HTH_TETR_2"/>
    <property type="match status" value="1"/>
</dbReference>
<evidence type="ECO:0000256" key="2">
    <source>
        <dbReference type="ARBA" id="ARBA00023125"/>
    </source>
</evidence>
<dbReference type="InterPro" id="IPR001647">
    <property type="entry name" value="HTH_TetR"/>
</dbReference>
<evidence type="ECO:0000256" key="3">
    <source>
        <dbReference type="ARBA" id="ARBA00023163"/>
    </source>
</evidence>
<evidence type="ECO:0000313" key="6">
    <source>
        <dbReference type="EMBL" id="TDM07501.1"/>
    </source>
</evidence>
<dbReference type="EMBL" id="SCWB01000014">
    <property type="protein sequence ID" value="TDM07501.1"/>
    <property type="molecule type" value="Genomic_DNA"/>
</dbReference>
<keyword evidence="3" id="KW-0804">Transcription</keyword>
<reference evidence="6 7" key="1">
    <citation type="submission" date="2019-01" db="EMBL/GenBank/DDBJ databases">
        <title>Draft genome sequences of the type strains of six Macrococcus species.</title>
        <authorList>
            <person name="Mazhar S."/>
            <person name="Altermann E."/>
            <person name="Hill C."/>
            <person name="Mcauliffe O."/>
        </authorList>
    </citation>
    <scope>NUCLEOTIDE SEQUENCE [LARGE SCALE GENOMIC DNA]</scope>
    <source>
        <strain evidence="6 7">CCM4815</strain>
    </source>
</reference>
<dbReference type="SUPFAM" id="SSF48498">
    <property type="entry name" value="Tetracyclin repressor-like, C-terminal domain"/>
    <property type="match status" value="1"/>
</dbReference>
<evidence type="ECO:0000256" key="1">
    <source>
        <dbReference type="ARBA" id="ARBA00023015"/>
    </source>
</evidence>
<sequence>MRGKINQDKIIAASLKILAHQSPKDLSLKELASELDIKSPSLYKHFRNLDELHDILSQYSLEKLYDSLSRSIEHLEGSIALTALMTEYRKFATENPSIYEYTQNTGYWISEETYAESEKVVQLMYSLVEDIKSEEQKVHLIRLVRSYVAGFISLEQNKGFEMAVDVEQSFNIGVKLIVESFKGK</sequence>
<dbReference type="Gene3D" id="1.10.10.60">
    <property type="entry name" value="Homeodomain-like"/>
    <property type="match status" value="1"/>
</dbReference>
<protein>
    <submittedName>
        <fullName evidence="6">TetR/AcrR family transcriptional regulator</fullName>
    </submittedName>
</protein>